<evidence type="ECO:0000256" key="4">
    <source>
        <dbReference type="ARBA" id="ARBA00005189"/>
    </source>
</evidence>
<keyword evidence="10" id="KW-0548">Nucleotidyltransferase</keyword>
<dbReference type="PANTHER" id="PTHR13619">
    <property type="entry name" value="PHOSPHATIDATE CYTIDYLYLTRANSFERASE, MITOCHONDRIAL"/>
    <property type="match status" value="1"/>
</dbReference>
<comment type="subcellular location">
    <subcellularLocation>
        <location evidence="2">Mitochondrion inner membrane</location>
        <topology evidence="2">Peripheral membrane protein</topology>
        <orientation evidence="2">Matrix side</orientation>
    </subcellularLocation>
</comment>
<reference evidence="19" key="1">
    <citation type="submission" date="2021-08" db="EMBL/GenBank/DDBJ databases">
        <title>WGS assembly of Ceratopteris richardii.</title>
        <authorList>
            <person name="Marchant D.B."/>
            <person name="Chen G."/>
            <person name="Jenkins J."/>
            <person name="Shu S."/>
            <person name="Leebens-Mack J."/>
            <person name="Grimwood J."/>
            <person name="Schmutz J."/>
            <person name="Soltis P."/>
            <person name="Soltis D."/>
            <person name="Chen Z.-H."/>
        </authorList>
    </citation>
    <scope>NUCLEOTIDE SEQUENCE</scope>
    <source>
        <strain evidence="19">Whitten #5841</strain>
        <tissue evidence="19">Leaf</tissue>
    </source>
</reference>
<dbReference type="InterPro" id="IPR015222">
    <property type="entry name" value="Tam41"/>
</dbReference>
<evidence type="ECO:0000256" key="13">
    <source>
        <dbReference type="ARBA" id="ARBA00023098"/>
    </source>
</evidence>
<comment type="pathway">
    <text evidence="4">Lipid metabolism.</text>
</comment>
<evidence type="ECO:0000256" key="11">
    <source>
        <dbReference type="ARBA" id="ARBA00022792"/>
    </source>
</evidence>
<evidence type="ECO:0000256" key="10">
    <source>
        <dbReference type="ARBA" id="ARBA00022695"/>
    </source>
</evidence>
<sequence>MHARGSLVSHFQVQRSRAFGSCHAMVRCLLTATDVKEALAAPLQDLPAVDFAFAYGSGVFQQPGNLILSRNEAPMVDYILGVQMPTRWHSENIERNPHHYNSWLSWFGGKGVSYVAEKVGAGVHFNAFVPWKDKMIKYGVIGMGDLAEDLLTWKSLYISGRLQKPVRFLVDNWDMAKVNQVNLHAAASTALLLLPSQFSEEDFYAKICGLSYMGDIRMLFAEDKNKVQRIVKGSSKHFHRLYRAPLFHMAAEGILELPRTFGDVRSLIKRVGFFEDCSPYATKSLVRSLPETILQKMFPYVRIRHNSELLLSSGEASEHVQRAIRSIVRSSSTKQMLSGLLAAGALNSLQYVWKKTMKALRSRAPRKSD</sequence>
<dbReference type="EC" id="2.7.7.41" evidence="6"/>
<dbReference type="EMBL" id="CM035435">
    <property type="protein sequence ID" value="KAH7290297.1"/>
    <property type="molecule type" value="Genomic_DNA"/>
</dbReference>
<dbReference type="AlphaFoldDB" id="A0A8T2R2S3"/>
<evidence type="ECO:0000256" key="9">
    <source>
        <dbReference type="ARBA" id="ARBA00022679"/>
    </source>
</evidence>
<proteinExistence type="inferred from homology"/>
<keyword evidence="20" id="KW-1185">Reference proteome</keyword>
<comment type="caution">
    <text evidence="19">The sequence shown here is derived from an EMBL/GenBank/DDBJ whole genome shotgun (WGS) entry which is preliminary data.</text>
</comment>
<evidence type="ECO:0000256" key="1">
    <source>
        <dbReference type="ARBA" id="ARBA00001946"/>
    </source>
</evidence>
<comment type="similarity">
    <text evidence="5">Belongs to the TAM41 family.</text>
</comment>
<organism evidence="19 20">
    <name type="scientific">Ceratopteris richardii</name>
    <name type="common">Triangle waterfern</name>
    <dbReference type="NCBI Taxonomy" id="49495"/>
    <lineage>
        <taxon>Eukaryota</taxon>
        <taxon>Viridiplantae</taxon>
        <taxon>Streptophyta</taxon>
        <taxon>Embryophyta</taxon>
        <taxon>Tracheophyta</taxon>
        <taxon>Polypodiopsida</taxon>
        <taxon>Polypodiidae</taxon>
        <taxon>Polypodiales</taxon>
        <taxon>Pteridineae</taxon>
        <taxon>Pteridaceae</taxon>
        <taxon>Parkerioideae</taxon>
        <taxon>Ceratopteris</taxon>
    </lineage>
</organism>
<keyword evidence="15" id="KW-0472">Membrane</keyword>
<evidence type="ECO:0000256" key="7">
    <source>
        <dbReference type="ARBA" id="ARBA00018337"/>
    </source>
</evidence>
<dbReference type="GO" id="GO:0004605">
    <property type="term" value="F:phosphatidate cytidylyltransferase activity"/>
    <property type="evidence" value="ECO:0007669"/>
    <property type="project" value="UniProtKB-EC"/>
</dbReference>
<accession>A0A8T2R2S3</accession>
<dbReference type="OrthoDB" id="341477at2759"/>
<keyword evidence="11" id="KW-0999">Mitochondrion inner membrane</keyword>
<evidence type="ECO:0000256" key="2">
    <source>
        <dbReference type="ARBA" id="ARBA00004443"/>
    </source>
</evidence>
<evidence type="ECO:0000256" key="16">
    <source>
        <dbReference type="ARBA" id="ARBA00023209"/>
    </source>
</evidence>
<evidence type="ECO:0000256" key="5">
    <source>
        <dbReference type="ARBA" id="ARBA00005458"/>
    </source>
</evidence>
<evidence type="ECO:0000256" key="12">
    <source>
        <dbReference type="ARBA" id="ARBA00022842"/>
    </source>
</evidence>
<evidence type="ECO:0000313" key="20">
    <source>
        <dbReference type="Proteomes" id="UP000825935"/>
    </source>
</evidence>
<keyword evidence="14" id="KW-0496">Mitochondrion</keyword>
<keyword evidence="17" id="KW-1208">Phospholipid metabolism</keyword>
<comment type="cofactor">
    <cofactor evidence="1">
        <name>Mg(2+)</name>
        <dbReference type="ChEBI" id="CHEBI:18420"/>
    </cofactor>
</comment>
<gene>
    <name evidence="19" type="ORF">KP509_30G041300</name>
</gene>
<keyword evidence="16" id="KW-0594">Phospholipid biosynthesis</keyword>
<dbReference type="Proteomes" id="UP000825935">
    <property type="component" value="Chromosome 30"/>
</dbReference>
<evidence type="ECO:0000256" key="17">
    <source>
        <dbReference type="ARBA" id="ARBA00023264"/>
    </source>
</evidence>
<comment type="pathway">
    <text evidence="3">Phospholipid metabolism; CDP-diacylglycerol biosynthesis; CDP-diacylglycerol from sn-glycerol 3-phosphate: step 3/3.</text>
</comment>
<keyword evidence="8" id="KW-0444">Lipid biosynthesis</keyword>
<evidence type="ECO:0000256" key="3">
    <source>
        <dbReference type="ARBA" id="ARBA00005119"/>
    </source>
</evidence>
<keyword evidence="9" id="KW-0808">Transferase</keyword>
<dbReference type="GO" id="GO:0016024">
    <property type="term" value="P:CDP-diacylglycerol biosynthetic process"/>
    <property type="evidence" value="ECO:0007669"/>
    <property type="project" value="TreeGrafter"/>
</dbReference>
<keyword evidence="13" id="KW-0443">Lipid metabolism</keyword>
<name>A0A8T2R2S3_CERRI</name>
<dbReference type="OMA" id="HAENMHR"/>
<keyword evidence="12" id="KW-0460">Magnesium</keyword>
<dbReference type="GO" id="GO:0032049">
    <property type="term" value="P:cardiolipin biosynthetic process"/>
    <property type="evidence" value="ECO:0007669"/>
    <property type="project" value="InterPro"/>
</dbReference>
<evidence type="ECO:0000313" key="19">
    <source>
        <dbReference type="EMBL" id="KAH7290297.1"/>
    </source>
</evidence>
<evidence type="ECO:0000256" key="15">
    <source>
        <dbReference type="ARBA" id="ARBA00023136"/>
    </source>
</evidence>
<dbReference type="PANTHER" id="PTHR13619:SF0">
    <property type="entry name" value="PHOSPHATIDATE CYTIDYLYLTRANSFERASE, MITOCHONDRIAL"/>
    <property type="match status" value="1"/>
</dbReference>
<dbReference type="PIRSF" id="PIRSF028840">
    <property type="entry name" value="Mmp37"/>
    <property type="match status" value="1"/>
</dbReference>
<evidence type="ECO:0000256" key="6">
    <source>
        <dbReference type="ARBA" id="ARBA00012487"/>
    </source>
</evidence>
<dbReference type="Pfam" id="PF09139">
    <property type="entry name" value="Tam41_Mmp37"/>
    <property type="match status" value="1"/>
</dbReference>
<protein>
    <recommendedName>
        <fullName evidence="7">Phosphatidate cytidylyltransferase, mitochondrial</fullName>
        <ecNumber evidence="6">2.7.7.41</ecNumber>
    </recommendedName>
    <alternativeName>
        <fullName evidence="18">CDP-diacylglycerol synthase</fullName>
    </alternativeName>
</protein>
<dbReference type="GO" id="GO:0005743">
    <property type="term" value="C:mitochondrial inner membrane"/>
    <property type="evidence" value="ECO:0007669"/>
    <property type="project" value="UniProtKB-SubCell"/>
</dbReference>
<evidence type="ECO:0000256" key="8">
    <source>
        <dbReference type="ARBA" id="ARBA00022516"/>
    </source>
</evidence>
<evidence type="ECO:0000256" key="14">
    <source>
        <dbReference type="ARBA" id="ARBA00023128"/>
    </source>
</evidence>
<evidence type="ECO:0000256" key="18">
    <source>
        <dbReference type="ARBA" id="ARBA00029893"/>
    </source>
</evidence>